<evidence type="ECO:0000256" key="6">
    <source>
        <dbReference type="SAM" id="Phobius"/>
    </source>
</evidence>
<dbReference type="PANTHER" id="PTHR12411">
    <property type="entry name" value="CYSTEINE PROTEASE FAMILY C1-RELATED"/>
    <property type="match status" value="1"/>
</dbReference>
<name>A0ABM0XLX4_CAMSA</name>
<keyword evidence="4" id="KW-0788">Thiol protease</keyword>
<dbReference type="PROSITE" id="PS00139">
    <property type="entry name" value="THIOL_PROTEASE_CYS"/>
    <property type="match status" value="1"/>
</dbReference>
<dbReference type="GO" id="GO:0008233">
    <property type="term" value="F:peptidase activity"/>
    <property type="evidence" value="ECO:0007669"/>
    <property type="project" value="UniProtKB-KW"/>
</dbReference>
<keyword evidence="6" id="KW-0812">Transmembrane</keyword>
<dbReference type="RefSeq" id="XP_010487883.1">
    <property type="nucleotide sequence ID" value="XM_010489581.1"/>
</dbReference>
<dbReference type="GeneID" id="104765807"/>
<evidence type="ECO:0000259" key="7">
    <source>
        <dbReference type="SMART" id="SM00645"/>
    </source>
</evidence>
<protein>
    <submittedName>
        <fullName evidence="10">Probable cysteine protease RDL2</fullName>
    </submittedName>
</protein>
<evidence type="ECO:0000256" key="4">
    <source>
        <dbReference type="ARBA" id="ARBA00022807"/>
    </source>
</evidence>
<evidence type="ECO:0000259" key="8">
    <source>
        <dbReference type="SMART" id="SM00848"/>
    </source>
</evidence>
<dbReference type="InterPro" id="IPR000668">
    <property type="entry name" value="Peptidase_C1A_C"/>
</dbReference>
<keyword evidence="9" id="KW-1185">Reference proteome</keyword>
<feature type="domain" description="Peptidase C1A papain C-terminal" evidence="7">
    <location>
        <begin position="160"/>
        <end position="379"/>
    </location>
</feature>
<keyword evidence="5" id="KW-1015">Disulfide bond</keyword>
<feature type="domain" description="Cathepsin propeptide inhibitor" evidence="8">
    <location>
        <begin position="74"/>
        <end position="131"/>
    </location>
</feature>
<dbReference type="InterPro" id="IPR039417">
    <property type="entry name" value="Peptidase_C1A_papain-like"/>
</dbReference>
<evidence type="ECO:0000256" key="2">
    <source>
        <dbReference type="ARBA" id="ARBA00022670"/>
    </source>
</evidence>
<dbReference type="Gene3D" id="3.90.70.10">
    <property type="entry name" value="Cysteine proteinases"/>
    <property type="match status" value="1"/>
</dbReference>
<dbReference type="PROSITE" id="PS00639">
    <property type="entry name" value="THIOL_PROTEASE_HIS"/>
    <property type="match status" value="1"/>
</dbReference>
<dbReference type="SUPFAM" id="SSF54001">
    <property type="entry name" value="Cysteine proteinases"/>
    <property type="match status" value="1"/>
</dbReference>
<dbReference type="Pfam" id="PF00112">
    <property type="entry name" value="Peptidase_C1"/>
    <property type="match status" value="1"/>
</dbReference>
<keyword evidence="6" id="KW-0472">Membrane</keyword>
<evidence type="ECO:0000256" key="3">
    <source>
        <dbReference type="ARBA" id="ARBA00022801"/>
    </source>
</evidence>
<evidence type="ECO:0000256" key="5">
    <source>
        <dbReference type="ARBA" id="ARBA00023157"/>
    </source>
</evidence>
<reference evidence="9" key="1">
    <citation type="journal article" date="2014" name="Nat. Commun.">
        <title>The emerging biofuel crop Camelina sativa retains a highly undifferentiated hexaploid genome structure.</title>
        <authorList>
            <person name="Kagale S."/>
            <person name="Koh C."/>
            <person name="Nixon J."/>
            <person name="Bollina V."/>
            <person name="Clarke W.E."/>
            <person name="Tuteja R."/>
            <person name="Spillane C."/>
            <person name="Robinson S.J."/>
            <person name="Links M.G."/>
            <person name="Clarke C."/>
            <person name="Higgins E.E."/>
            <person name="Huebert T."/>
            <person name="Sharpe A.G."/>
            <person name="Parkin I.A."/>
        </authorList>
    </citation>
    <scope>NUCLEOTIDE SEQUENCE [LARGE SCALE GENOMIC DNA]</scope>
    <source>
        <strain evidence="9">cv. DH55</strain>
    </source>
</reference>
<dbReference type="InterPro" id="IPR025661">
    <property type="entry name" value="Pept_asp_AS"/>
</dbReference>
<dbReference type="CDD" id="cd02248">
    <property type="entry name" value="Peptidase_C1A"/>
    <property type="match status" value="1"/>
</dbReference>
<dbReference type="SMART" id="SM00848">
    <property type="entry name" value="Inhibitor_I29"/>
    <property type="match status" value="1"/>
</dbReference>
<gene>
    <name evidence="10" type="primary">LOC104765807</name>
</gene>
<dbReference type="InterPro" id="IPR013201">
    <property type="entry name" value="Prot_inhib_I29"/>
</dbReference>
<feature type="transmembrane region" description="Helical" evidence="6">
    <location>
        <begin position="38"/>
        <end position="60"/>
    </location>
</feature>
<evidence type="ECO:0000313" key="10">
    <source>
        <dbReference type="RefSeq" id="XP_010487883.1"/>
    </source>
</evidence>
<comment type="similarity">
    <text evidence="1">Belongs to the peptidase C1 family.</text>
</comment>
<keyword evidence="3" id="KW-0378">Hydrolase</keyword>
<proteinExistence type="inferred from homology"/>
<sequence>MPNPKTPTDPSLPLLVLTSNSGTDLTGTQKPMATRIRLITSALAILPVLLVSSFLGVVSLTETKQNEAEVAQMYERWLVENRKNYNGIGEKERRFKIFKDNLKFVEEHNSVQNRTYEVGLTRFADLTNDEFRAIYLRKKMERSKDSVKSERYMYKEGDVLPDEVDWRKKGAVVPVKDQGNCGSCWAFSAVGAVEGINQIKTGELISLSEQELVDCDRGFVNAGCDGGIMNYAFEFIMKNGGIETDQDYPYTANDLGLCNADKNNNTRAVVTIDGYEDVPRDDEKSLQKAVAHQPVSVAIEASSQAFQLYKSGVMTGTCGISLDHGVVVVGYGSSSGEDYWIIRNSWGSNWGESGYVKLQRNINVSFGKCGVAMMASYPTKSSFPSSFDLLSEI</sequence>
<dbReference type="PROSITE" id="PS00640">
    <property type="entry name" value="THIOL_PROTEASE_ASN"/>
    <property type="match status" value="1"/>
</dbReference>
<dbReference type="InterPro" id="IPR038765">
    <property type="entry name" value="Papain-like_cys_pep_sf"/>
</dbReference>
<dbReference type="InterPro" id="IPR025660">
    <property type="entry name" value="Pept_his_AS"/>
</dbReference>
<dbReference type="Pfam" id="PF08246">
    <property type="entry name" value="Inhibitor_I29"/>
    <property type="match status" value="1"/>
</dbReference>
<organism evidence="9 10">
    <name type="scientific">Camelina sativa</name>
    <name type="common">False flax</name>
    <name type="synonym">Myagrum sativum</name>
    <dbReference type="NCBI Taxonomy" id="90675"/>
    <lineage>
        <taxon>Eukaryota</taxon>
        <taxon>Viridiplantae</taxon>
        <taxon>Streptophyta</taxon>
        <taxon>Embryophyta</taxon>
        <taxon>Tracheophyta</taxon>
        <taxon>Spermatophyta</taxon>
        <taxon>Magnoliopsida</taxon>
        <taxon>eudicotyledons</taxon>
        <taxon>Gunneridae</taxon>
        <taxon>Pentapetalae</taxon>
        <taxon>rosids</taxon>
        <taxon>malvids</taxon>
        <taxon>Brassicales</taxon>
        <taxon>Brassicaceae</taxon>
        <taxon>Camelineae</taxon>
        <taxon>Camelina</taxon>
    </lineage>
</organism>
<keyword evidence="6" id="KW-1133">Transmembrane helix</keyword>
<keyword evidence="2 10" id="KW-0645">Protease</keyword>
<dbReference type="Proteomes" id="UP000694864">
    <property type="component" value="Chromosome 19"/>
</dbReference>
<evidence type="ECO:0000313" key="9">
    <source>
        <dbReference type="Proteomes" id="UP000694864"/>
    </source>
</evidence>
<dbReference type="GO" id="GO:0006508">
    <property type="term" value="P:proteolysis"/>
    <property type="evidence" value="ECO:0007669"/>
    <property type="project" value="UniProtKB-KW"/>
</dbReference>
<dbReference type="InterPro" id="IPR000169">
    <property type="entry name" value="Pept_cys_AS"/>
</dbReference>
<dbReference type="PRINTS" id="PR00705">
    <property type="entry name" value="PAPAIN"/>
</dbReference>
<dbReference type="SMART" id="SM00645">
    <property type="entry name" value="Pept_C1"/>
    <property type="match status" value="1"/>
</dbReference>
<reference evidence="10" key="2">
    <citation type="submission" date="2025-08" db="UniProtKB">
        <authorList>
            <consortium name="RefSeq"/>
        </authorList>
    </citation>
    <scope>IDENTIFICATION</scope>
    <source>
        <tissue evidence="10">Leaf</tissue>
    </source>
</reference>
<accession>A0ABM0XLX4</accession>
<evidence type="ECO:0000256" key="1">
    <source>
        <dbReference type="ARBA" id="ARBA00008455"/>
    </source>
</evidence>
<dbReference type="InterPro" id="IPR013128">
    <property type="entry name" value="Peptidase_C1A"/>
</dbReference>